<dbReference type="GO" id="GO:0005249">
    <property type="term" value="F:voltage-gated potassium channel activity"/>
    <property type="evidence" value="ECO:0007669"/>
    <property type="project" value="InterPro"/>
</dbReference>
<dbReference type="InterPro" id="IPR028325">
    <property type="entry name" value="VG_K_chnl"/>
</dbReference>
<proteinExistence type="predicted"/>
<feature type="compositionally biased region" description="Basic residues" evidence="12">
    <location>
        <begin position="159"/>
        <end position="168"/>
    </location>
</feature>
<evidence type="ECO:0000256" key="5">
    <source>
        <dbReference type="ARBA" id="ARBA00022826"/>
    </source>
</evidence>
<dbReference type="SUPFAM" id="SSF81324">
    <property type="entry name" value="Voltage-gated potassium channels"/>
    <property type="match status" value="1"/>
</dbReference>
<keyword evidence="11" id="KW-0407">Ion channel</keyword>
<evidence type="ECO:0000313" key="16">
    <source>
        <dbReference type="Proteomes" id="UP001054857"/>
    </source>
</evidence>
<feature type="compositionally biased region" description="Low complexity" evidence="12">
    <location>
        <begin position="38"/>
        <end position="53"/>
    </location>
</feature>
<feature type="region of interest" description="Disordered" evidence="12">
    <location>
        <begin position="1"/>
        <end position="54"/>
    </location>
</feature>
<dbReference type="Gene3D" id="1.10.287.70">
    <property type="match status" value="1"/>
</dbReference>
<organism evidence="15 16">
    <name type="scientific">Astrephomene gubernaculifera</name>
    <dbReference type="NCBI Taxonomy" id="47775"/>
    <lineage>
        <taxon>Eukaryota</taxon>
        <taxon>Viridiplantae</taxon>
        <taxon>Chlorophyta</taxon>
        <taxon>core chlorophytes</taxon>
        <taxon>Chlorophyceae</taxon>
        <taxon>CS clade</taxon>
        <taxon>Chlamydomonadales</taxon>
        <taxon>Astrephomenaceae</taxon>
        <taxon>Astrephomene</taxon>
    </lineage>
</organism>
<dbReference type="PANTHER" id="PTHR11537:SF254">
    <property type="entry name" value="POTASSIUM VOLTAGE-GATED CHANNEL PROTEIN SHAB"/>
    <property type="match status" value="1"/>
</dbReference>
<feature type="compositionally biased region" description="Low complexity" evidence="12">
    <location>
        <begin position="138"/>
        <end position="150"/>
    </location>
</feature>
<feature type="region of interest" description="Disordered" evidence="12">
    <location>
        <begin position="124"/>
        <end position="175"/>
    </location>
</feature>
<keyword evidence="16" id="KW-1185">Reference proteome</keyword>
<keyword evidence="3" id="KW-0633">Potassium transport</keyword>
<keyword evidence="6" id="KW-0851">Voltage-gated channel</keyword>
<feature type="non-terminal residue" evidence="15">
    <location>
        <position position="1"/>
    </location>
</feature>
<comment type="caution">
    <text evidence="15">The sequence shown here is derived from an EMBL/GenBank/DDBJ whole genome shotgun (WGS) entry which is preliminary data.</text>
</comment>
<dbReference type="GO" id="GO:0001508">
    <property type="term" value="P:action potential"/>
    <property type="evidence" value="ECO:0007669"/>
    <property type="project" value="TreeGrafter"/>
</dbReference>
<evidence type="ECO:0000256" key="7">
    <source>
        <dbReference type="ARBA" id="ARBA00022958"/>
    </source>
</evidence>
<dbReference type="PANTHER" id="PTHR11537">
    <property type="entry name" value="VOLTAGE-GATED POTASSIUM CHANNEL"/>
    <property type="match status" value="1"/>
</dbReference>
<dbReference type="Proteomes" id="UP001054857">
    <property type="component" value="Unassembled WGS sequence"/>
</dbReference>
<evidence type="ECO:0000256" key="2">
    <source>
        <dbReference type="ARBA" id="ARBA00022448"/>
    </source>
</evidence>
<feature type="transmembrane region" description="Helical" evidence="13">
    <location>
        <begin position="356"/>
        <end position="378"/>
    </location>
</feature>
<sequence>MSLLHSAIGHASQNIQNATEKQAAKEESNAKAQREQAGRTVAGTRLAGGTTAADNPFYEPEATEALFEAGVPSQWQLLQERCRAYTDETSSMEEDVNELMKSMFKEHMLGRYPGFAKYLTGPVTAESLQPTPPPLRPASPTTSNPASTPPLHRSPTHMVHPHHPHTHPHLSSASQSAPLADRLRTSYRTAVNALSVWWWHYRYSPRRARLYLLLSYPDSSRGAMLLGGLMLAITLLNTATFCMETVPAWHHTPLYDKLILIDYACLAVFSAELLLRLACCPGLRRFASSLLNWVDAAAVLPFWVELAVWGPGTNVASQTRILRMLRMLKLLRMLRAVSRFRNLQVVVDSLIASSDVIGMLALLLLVLLVVSSAIIYYVEGALVPDTWFNSIPVTMYFMHVTLTTTGYGDFYPQSSWGRFVAGLCMLLCMVTMSLPISVVGGNFSSMWGRYVGMRRTLDRAAAAWGTRGRLREMAGRHGAAMDNLIGSINRVKAAVEDGVPPTAAGAGAGGVPGGSSGGGGVSADGGAGGGLGALWEQLGELRRRLSDGSAESPGGLSELRAEVAVLRQRVRGARSRTTQLQTLLLLASRLVCPDVSDPLDRLHGLHGDMAAWAVDGA</sequence>
<keyword evidence="5" id="KW-0631">Potassium channel</keyword>
<feature type="transmembrane region" description="Helical" evidence="13">
    <location>
        <begin position="387"/>
        <end position="407"/>
    </location>
</feature>
<evidence type="ECO:0000313" key="15">
    <source>
        <dbReference type="EMBL" id="GFR50841.1"/>
    </source>
</evidence>
<evidence type="ECO:0000256" key="1">
    <source>
        <dbReference type="ARBA" id="ARBA00004141"/>
    </source>
</evidence>
<evidence type="ECO:0000256" key="9">
    <source>
        <dbReference type="ARBA" id="ARBA00023065"/>
    </source>
</evidence>
<evidence type="ECO:0000259" key="14">
    <source>
        <dbReference type="Pfam" id="PF00520"/>
    </source>
</evidence>
<dbReference type="EMBL" id="BMAR01000042">
    <property type="protein sequence ID" value="GFR50841.1"/>
    <property type="molecule type" value="Genomic_DNA"/>
</dbReference>
<comment type="subcellular location">
    <subcellularLocation>
        <location evidence="1">Membrane</location>
        <topology evidence="1">Multi-pass membrane protein</topology>
    </subcellularLocation>
</comment>
<dbReference type="Gene3D" id="1.20.120.350">
    <property type="entry name" value="Voltage-gated potassium channels. Chain C"/>
    <property type="match status" value="1"/>
</dbReference>
<keyword evidence="4 13" id="KW-0812">Transmembrane</keyword>
<keyword evidence="8 13" id="KW-1133">Transmembrane helix</keyword>
<dbReference type="Pfam" id="PF00520">
    <property type="entry name" value="Ion_trans"/>
    <property type="match status" value="1"/>
</dbReference>
<feature type="transmembrane region" description="Helical" evidence="13">
    <location>
        <begin position="419"/>
        <end position="445"/>
    </location>
</feature>
<keyword evidence="9" id="KW-0406">Ion transport</keyword>
<dbReference type="PRINTS" id="PR00169">
    <property type="entry name" value="KCHANNEL"/>
</dbReference>
<evidence type="ECO:0000256" key="6">
    <source>
        <dbReference type="ARBA" id="ARBA00022882"/>
    </source>
</evidence>
<evidence type="ECO:0000256" key="3">
    <source>
        <dbReference type="ARBA" id="ARBA00022538"/>
    </source>
</evidence>
<feature type="compositionally biased region" description="Polar residues" evidence="12">
    <location>
        <begin position="11"/>
        <end position="20"/>
    </location>
</feature>
<accession>A0AAD3HS27</accession>
<feature type="compositionally biased region" description="Basic and acidic residues" evidence="12">
    <location>
        <begin position="22"/>
        <end position="37"/>
    </location>
</feature>
<keyword evidence="10 13" id="KW-0472">Membrane</keyword>
<evidence type="ECO:0000256" key="10">
    <source>
        <dbReference type="ARBA" id="ARBA00023136"/>
    </source>
</evidence>
<evidence type="ECO:0000256" key="8">
    <source>
        <dbReference type="ARBA" id="ARBA00022989"/>
    </source>
</evidence>
<reference evidence="15 16" key="1">
    <citation type="journal article" date="2021" name="Sci. Rep.">
        <title>Genome sequencing of the multicellular alga Astrephomene provides insights into convergent evolution of germ-soma differentiation.</title>
        <authorList>
            <person name="Yamashita S."/>
            <person name="Yamamoto K."/>
            <person name="Matsuzaki R."/>
            <person name="Suzuki S."/>
            <person name="Yamaguchi H."/>
            <person name="Hirooka S."/>
            <person name="Minakuchi Y."/>
            <person name="Miyagishima S."/>
            <person name="Kawachi M."/>
            <person name="Toyoda A."/>
            <person name="Nozaki H."/>
        </authorList>
    </citation>
    <scope>NUCLEOTIDE SEQUENCE [LARGE SCALE GENOMIC DNA]</scope>
    <source>
        <strain evidence="15 16">NIES-4017</strain>
    </source>
</reference>
<gene>
    <name evidence="15" type="ORF">Agub_g13097</name>
</gene>
<dbReference type="InterPro" id="IPR005821">
    <property type="entry name" value="Ion_trans_dom"/>
</dbReference>
<evidence type="ECO:0000256" key="11">
    <source>
        <dbReference type="ARBA" id="ARBA00023303"/>
    </source>
</evidence>
<keyword evidence="7" id="KW-0630">Potassium</keyword>
<dbReference type="GO" id="GO:0008076">
    <property type="term" value="C:voltage-gated potassium channel complex"/>
    <property type="evidence" value="ECO:0007669"/>
    <property type="project" value="InterPro"/>
</dbReference>
<name>A0AAD3HS27_9CHLO</name>
<evidence type="ECO:0000256" key="13">
    <source>
        <dbReference type="SAM" id="Phobius"/>
    </source>
</evidence>
<evidence type="ECO:0000256" key="4">
    <source>
        <dbReference type="ARBA" id="ARBA00022692"/>
    </source>
</evidence>
<feature type="domain" description="Ion transport" evidence="14">
    <location>
        <begin position="229"/>
        <end position="446"/>
    </location>
</feature>
<dbReference type="AlphaFoldDB" id="A0AAD3HS27"/>
<keyword evidence="2" id="KW-0813">Transport</keyword>
<protein>
    <recommendedName>
        <fullName evidence="14">Ion transport domain-containing protein</fullName>
    </recommendedName>
</protein>
<dbReference type="InterPro" id="IPR027359">
    <property type="entry name" value="Volt_channel_dom_sf"/>
</dbReference>
<evidence type="ECO:0000256" key="12">
    <source>
        <dbReference type="SAM" id="MobiDB-lite"/>
    </source>
</evidence>